<feature type="domain" description="Reverse transcriptase" evidence="2">
    <location>
        <begin position="660"/>
        <end position="821"/>
    </location>
</feature>
<evidence type="ECO:0000259" key="3">
    <source>
        <dbReference type="Pfam" id="PF03372"/>
    </source>
</evidence>
<evidence type="ECO:0000259" key="4">
    <source>
        <dbReference type="Pfam" id="PF13966"/>
    </source>
</evidence>
<dbReference type="GeneID" id="107473407"/>
<evidence type="ECO:0000256" key="1">
    <source>
        <dbReference type="SAM" id="MobiDB-lite"/>
    </source>
</evidence>
<dbReference type="KEGG" id="adu:107473407"/>
<dbReference type="PANTHER" id="PTHR33116:SF78">
    <property type="entry name" value="OS12G0587133 PROTEIN"/>
    <property type="match status" value="1"/>
</dbReference>
<protein>
    <submittedName>
        <fullName evidence="6">Uncharacterized protein LOC107473407</fullName>
    </submittedName>
</protein>
<dbReference type="RefSeq" id="XP_015948455.1">
    <property type="nucleotide sequence ID" value="XM_016092969.1"/>
</dbReference>
<name>A0A6P4CBI6_ARADU</name>
<dbReference type="Proteomes" id="UP000515211">
    <property type="component" value="Chromosome 2"/>
</dbReference>
<accession>A0A6P4CBI6</accession>
<sequence length="1237" mass="142216">MLGPVDGGDDDRGCQSVMVVDRAREGAVDAIVFDKTINEPEEETTFGLHGDKTVAAGNEINGFGFIEDTNLTDQNVSKRAGDRHNQPGEEGYANSDEGSGTEAPSLEEQETENKKTWELAKESGAVLYDEEDDIMAILQEQNEEIARKKRLAKQKAKARRSRPKSHKKGVKGGWEDEDGEGPKKKYRLNMLGLVELKKQTITRFDVLKIWGNGCVGWEYVGSDGASGGLMLVWDDVFFKLRNCHKGERWLCVEGSLVNNNVDCAFFLVYGAHSRNEKFIVWEELSYITGLCQGPCCFLGDFNEIVQVEERQGTDTLTPSAEDFKNWIADMGLEDLPITDRKFTWFRGRSCSRIDRALVSLEWLEVFPETRLRGGPRGLSDHCPIIVEVNRRRDGRRPFRSLDSWFTHEGFMRLVKEEWRGLGDLQFTDKLKALTGPLGRWHRANFSDMDKKIVKFEDEIKKLDDMVSNGVYDGTMEARRRALVMCCEKWYVRKELHWKQLSRSKHAKDMDKNTRYFHNLASARRRNNRIDELVINGRLIRNQARIKVAINDFYKNLYHQERSPRIGFRDGLVNVIYEEDALALELQPTPQEIREAVWDCDSSKAPGCDGYNMNFIKKCWDEIGAEFTAAVLDFFQSSKLPADANVTWVALAPKFTGAKEIKDLRPISMVGCVYKVISKILARRMRGVMPGLVGETQTAFVKGHKIHDGALIACETVQWFKLRKKEAAIVKLDFQKAYDRVKWSFVDLVLQKMGFGEKWRGWVMECISTCSMMIAEAVGNGRISPLLVGRDLIQLSHLQFADDTVLFCPPEEETIKNYKRVLGCNEATLPVKYLGIPLGANPKLVKTWKPIIDKVEEKLSLWKAKVLNKAGKLVLIKSVLNSLLVYYLSLYKMPKVVAEKLISLQRRFLWSKEDGRNGMAMVKWEVVQAPKRLGGLGIGDAMIRNTALLFKWWWRFSKEELPIRGGSWRDICQLQFKSQELRQKIIDGLSMEVGDGRETRFWEDAWLLGGLLKDRFPRLYSVSNQIGSVIGDCGFWDGLEWIWNFQWRRQLFQWELDLVNQLLDELRLVMQADMVPEEISSYSFTSTIWKGLVPPRVEVFVWFALTDRISTKERLSRLGVINQQDTLCVLCNNCVESSHHLLLGCSFSWQIWCAWLSYAGRLWSCPGSLKEHFLSWTEVTARKADRKAWMISFCVIIWNLWLERNRRLFQNRSKGVEEIVDMYSLNYKEWLGANPFGC</sequence>
<organism evidence="5 6">
    <name type="scientific">Arachis duranensis</name>
    <name type="common">Wild peanut</name>
    <dbReference type="NCBI Taxonomy" id="130453"/>
    <lineage>
        <taxon>Eukaryota</taxon>
        <taxon>Viridiplantae</taxon>
        <taxon>Streptophyta</taxon>
        <taxon>Embryophyta</taxon>
        <taxon>Tracheophyta</taxon>
        <taxon>Spermatophyta</taxon>
        <taxon>Magnoliopsida</taxon>
        <taxon>eudicotyledons</taxon>
        <taxon>Gunneridae</taxon>
        <taxon>Pentapetalae</taxon>
        <taxon>rosids</taxon>
        <taxon>fabids</taxon>
        <taxon>Fabales</taxon>
        <taxon>Fabaceae</taxon>
        <taxon>Papilionoideae</taxon>
        <taxon>50 kb inversion clade</taxon>
        <taxon>dalbergioids sensu lato</taxon>
        <taxon>Dalbergieae</taxon>
        <taxon>Pterocarpus clade</taxon>
        <taxon>Arachis</taxon>
    </lineage>
</organism>
<feature type="region of interest" description="Disordered" evidence="1">
    <location>
        <begin position="76"/>
        <end position="114"/>
    </location>
</feature>
<keyword evidence="5" id="KW-1185">Reference proteome</keyword>
<evidence type="ECO:0000313" key="6">
    <source>
        <dbReference type="RefSeq" id="XP_015948455.1"/>
    </source>
</evidence>
<proteinExistence type="predicted"/>
<dbReference type="InterPro" id="IPR000477">
    <property type="entry name" value="RT_dom"/>
</dbReference>
<feature type="domain" description="Endonuclease/exonuclease/phosphatase" evidence="3">
    <location>
        <begin position="191"/>
        <end position="381"/>
    </location>
</feature>
<feature type="compositionally biased region" description="Basic residues" evidence="1">
    <location>
        <begin position="148"/>
        <end position="170"/>
    </location>
</feature>
<dbReference type="CDD" id="cd01650">
    <property type="entry name" value="RT_nLTR_like"/>
    <property type="match status" value="1"/>
</dbReference>
<dbReference type="PANTHER" id="PTHR33116">
    <property type="entry name" value="REVERSE TRANSCRIPTASE ZINC-BINDING DOMAIN-CONTAINING PROTEIN-RELATED-RELATED"/>
    <property type="match status" value="1"/>
</dbReference>
<dbReference type="AlphaFoldDB" id="A0A6P4CBI6"/>
<dbReference type="GO" id="GO:0003824">
    <property type="term" value="F:catalytic activity"/>
    <property type="evidence" value="ECO:0007669"/>
    <property type="project" value="InterPro"/>
</dbReference>
<dbReference type="InterPro" id="IPR026960">
    <property type="entry name" value="RVT-Znf"/>
</dbReference>
<dbReference type="SUPFAM" id="SSF56219">
    <property type="entry name" value="DNase I-like"/>
    <property type="match status" value="1"/>
</dbReference>
<dbReference type="Gene3D" id="3.60.10.10">
    <property type="entry name" value="Endonuclease/exonuclease/phosphatase"/>
    <property type="match status" value="1"/>
</dbReference>
<dbReference type="Pfam" id="PF13966">
    <property type="entry name" value="zf-RVT"/>
    <property type="match status" value="1"/>
</dbReference>
<evidence type="ECO:0000259" key="2">
    <source>
        <dbReference type="Pfam" id="PF00078"/>
    </source>
</evidence>
<dbReference type="Pfam" id="PF03372">
    <property type="entry name" value="Exo_endo_phos"/>
    <property type="match status" value="1"/>
</dbReference>
<evidence type="ECO:0000313" key="5">
    <source>
        <dbReference type="Proteomes" id="UP000515211"/>
    </source>
</evidence>
<reference evidence="6" key="2">
    <citation type="submission" date="2025-08" db="UniProtKB">
        <authorList>
            <consortium name="RefSeq"/>
        </authorList>
    </citation>
    <scope>IDENTIFICATION</scope>
    <source>
        <tissue evidence="6">Whole plant</tissue>
    </source>
</reference>
<gene>
    <name evidence="6" type="primary">LOC107473407</name>
</gene>
<dbReference type="Pfam" id="PF00078">
    <property type="entry name" value="RVT_1"/>
    <property type="match status" value="1"/>
</dbReference>
<reference evidence="5" key="1">
    <citation type="journal article" date="2016" name="Nat. Genet.">
        <title>The genome sequences of Arachis duranensis and Arachis ipaensis, the diploid ancestors of cultivated peanut.</title>
        <authorList>
            <person name="Bertioli D.J."/>
            <person name="Cannon S.B."/>
            <person name="Froenicke L."/>
            <person name="Huang G."/>
            <person name="Farmer A.D."/>
            <person name="Cannon E.K."/>
            <person name="Liu X."/>
            <person name="Gao D."/>
            <person name="Clevenger J."/>
            <person name="Dash S."/>
            <person name="Ren L."/>
            <person name="Moretzsohn M.C."/>
            <person name="Shirasawa K."/>
            <person name="Huang W."/>
            <person name="Vidigal B."/>
            <person name="Abernathy B."/>
            <person name="Chu Y."/>
            <person name="Niederhuth C.E."/>
            <person name="Umale P."/>
            <person name="Araujo A.C."/>
            <person name="Kozik A."/>
            <person name="Kim K.D."/>
            <person name="Burow M.D."/>
            <person name="Varshney R.K."/>
            <person name="Wang X."/>
            <person name="Zhang X."/>
            <person name="Barkley N."/>
            <person name="Guimaraes P.M."/>
            <person name="Isobe S."/>
            <person name="Guo B."/>
            <person name="Liao B."/>
            <person name="Stalker H.T."/>
            <person name="Schmitz R.J."/>
            <person name="Scheffler B.E."/>
            <person name="Leal-Bertioli S.C."/>
            <person name="Xun X."/>
            <person name="Jackson S.A."/>
            <person name="Michelmore R."/>
            <person name="Ozias-Akins P."/>
        </authorList>
    </citation>
    <scope>NUCLEOTIDE SEQUENCE [LARGE SCALE GENOMIC DNA]</scope>
    <source>
        <strain evidence="5">cv. V14167</strain>
    </source>
</reference>
<dbReference type="InterPro" id="IPR005135">
    <property type="entry name" value="Endo/exonuclease/phosphatase"/>
</dbReference>
<feature type="region of interest" description="Disordered" evidence="1">
    <location>
        <begin position="148"/>
        <end position="178"/>
    </location>
</feature>
<feature type="domain" description="Reverse transcriptase zinc-binding" evidence="4">
    <location>
        <begin position="1082"/>
        <end position="1151"/>
    </location>
</feature>
<dbReference type="InterPro" id="IPR036691">
    <property type="entry name" value="Endo/exonu/phosph_ase_sf"/>
</dbReference>